<sequence length="59" mass="6854">MHHFPFHVSHTPCFLFLISAEKFTAFILCLILGVEFGYILCFGLWGFHSTVRQYVIKSC</sequence>
<accession>A0A2P2NWW9</accession>
<keyword evidence="1" id="KW-0812">Transmembrane</keyword>
<feature type="transmembrane region" description="Helical" evidence="1">
    <location>
        <begin position="25"/>
        <end position="47"/>
    </location>
</feature>
<evidence type="ECO:0000313" key="2">
    <source>
        <dbReference type="EMBL" id="MBX47038.1"/>
    </source>
</evidence>
<evidence type="ECO:0000256" key="1">
    <source>
        <dbReference type="SAM" id="Phobius"/>
    </source>
</evidence>
<dbReference type="EMBL" id="GGEC01066554">
    <property type="protein sequence ID" value="MBX47038.1"/>
    <property type="molecule type" value="Transcribed_RNA"/>
</dbReference>
<name>A0A2P2NWW9_RHIMU</name>
<keyword evidence="1" id="KW-0472">Membrane</keyword>
<organism evidence="2">
    <name type="scientific">Rhizophora mucronata</name>
    <name type="common">Asiatic mangrove</name>
    <dbReference type="NCBI Taxonomy" id="61149"/>
    <lineage>
        <taxon>Eukaryota</taxon>
        <taxon>Viridiplantae</taxon>
        <taxon>Streptophyta</taxon>
        <taxon>Embryophyta</taxon>
        <taxon>Tracheophyta</taxon>
        <taxon>Spermatophyta</taxon>
        <taxon>Magnoliopsida</taxon>
        <taxon>eudicotyledons</taxon>
        <taxon>Gunneridae</taxon>
        <taxon>Pentapetalae</taxon>
        <taxon>rosids</taxon>
        <taxon>fabids</taxon>
        <taxon>Malpighiales</taxon>
        <taxon>Rhizophoraceae</taxon>
        <taxon>Rhizophora</taxon>
    </lineage>
</organism>
<protein>
    <submittedName>
        <fullName evidence="2">Uncharacterized protein</fullName>
    </submittedName>
</protein>
<proteinExistence type="predicted"/>
<dbReference type="AlphaFoldDB" id="A0A2P2NWW9"/>
<keyword evidence="1" id="KW-1133">Transmembrane helix</keyword>
<reference evidence="2" key="1">
    <citation type="submission" date="2018-02" db="EMBL/GenBank/DDBJ databases">
        <title>Rhizophora mucronata_Transcriptome.</title>
        <authorList>
            <person name="Meera S.P."/>
            <person name="Sreeshan A."/>
            <person name="Augustine A."/>
        </authorList>
    </citation>
    <scope>NUCLEOTIDE SEQUENCE</scope>
    <source>
        <tissue evidence="2">Leaf</tissue>
    </source>
</reference>